<comment type="similarity">
    <text evidence="1 2">Belongs to the MecA family.</text>
</comment>
<dbReference type="PIRSF" id="PIRSF029008">
    <property type="entry name" value="MecA"/>
    <property type="match status" value="1"/>
</dbReference>
<dbReference type="PANTHER" id="PTHR39161:SF1">
    <property type="entry name" value="ADAPTER PROTEIN MECA 1"/>
    <property type="match status" value="1"/>
</dbReference>
<dbReference type="Pfam" id="PF05389">
    <property type="entry name" value="MecA"/>
    <property type="match status" value="1"/>
</dbReference>
<gene>
    <name evidence="2" type="primary">mecA</name>
    <name evidence="3" type="ORF">ACFQ4R_11175</name>
</gene>
<comment type="domain">
    <text evidence="2">The N-terminal domain probably binds unfolded/aggregated proteins; the C-terminal domain interacts with ClpC.</text>
</comment>
<dbReference type="PANTHER" id="PTHR39161">
    <property type="entry name" value="ADAPTER PROTEIN MECA"/>
    <property type="match status" value="1"/>
</dbReference>
<proteinExistence type="inferred from homology"/>
<dbReference type="Gene3D" id="3.30.70.1950">
    <property type="match status" value="1"/>
</dbReference>
<dbReference type="EMBL" id="JBHTOH010000094">
    <property type="protein sequence ID" value="MFD1412141.1"/>
    <property type="molecule type" value="Genomic_DNA"/>
</dbReference>
<keyword evidence="4" id="KW-1185">Reference proteome</keyword>
<organism evidence="3 4">
    <name type="scientific">Lapidilactobacillus gannanensis</name>
    <dbReference type="NCBI Taxonomy" id="2486002"/>
    <lineage>
        <taxon>Bacteria</taxon>
        <taxon>Bacillati</taxon>
        <taxon>Bacillota</taxon>
        <taxon>Bacilli</taxon>
        <taxon>Lactobacillales</taxon>
        <taxon>Lactobacillaceae</taxon>
        <taxon>Lapidilactobacillus</taxon>
    </lineage>
</organism>
<dbReference type="Proteomes" id="UP001597191">
    <property type="component" value="Unassembled WGS sequence"/>
</dbReference>
<name>A0ABW4BPF9_9LACO</name>
<evidence type="ECO:0000313" key="4">
    <source>
        <dbReference type="Proteomes" id="UP001597191"/>
    </source>
</evidence>
<dbReference type="InterPro" id="IPR038471">
    <property type="entry name" value="MecA_C_sf"/>
</dbReference>
<dbReference type="RefSeq" id="WP_125648220.1">
    <property type="nucleotide sequence ID" value="NZ_JBHTOH010000094.1"/>
</dbReference>
<evidence type="ECO:0000313" key="3">
    <source>
        <dbReference type="EMBL" id="MFD1412141.1"/>
    </source>
</evidence>
<evidence type="ECO:0000256" key="2">
    <source>
        <dbReference type="HAMAP-Rule" id="MF_01124"/>
    </source>
</evidence>
<comment type="subunit">
    <text evidence="2">Homodimer.</text>
</comment>
<comment type="caution">
    <text evidence="3">The sequence shown here is derived from an EMBL/GenBank/DDBJ whole genome shotgun (WGS) entry which is preliminary data.</text>
</comment>
<evidence type="ECO:0000256" key="1">
    <source>
        <dbReference type="ARBA" id="ARBA00005397"/>
    </source>
</evidence>
<accession>A0ABW4BPF9</accession>
<comment type="function">
    <text evidence="2">Enables the recognition and targeting of unfolded and aggregated proteins to the ClpC protease or to other proteins involved in proteolysis.</text>
</comment>
<dbReference type="InterPro" id="IPR008681">
    <property type="entry name" value="Neg-reg_MecA"/>
</dbReference>
<sequence length="235" mass="27044">MEMERIDENTIRVILGNDDLAERGVTVLDLLGDHQQVEKFFYSILEEVDTDHMFASDEAVSFQVMPNKKGLEILISKMSDEDLAEKEQLQSAFKPKAKVKKNNSQLAALQRKLQGTDQDDDDDFSHYLEDRDVNYRQLVLQLPDFEALIQLASVLRVDSAISNLYRYQGAFYLELVLFEDEMHDISADDALTIAKEYGQKTTVTAEVLAEYGEKIMDQVALQLIRHYFLNDHQKD</sequence>
<protein>
    <recommendedName>
        <fullName evidence="2">Adapter protein MecA</fullName>
    </recommendedName>
</protein>
<reference evidence="4" key="1">
    <citation type="journal article" date="2019" name="Int. J. Syst. Evol. Microbiol.">
        <title>The Global Catalogue of Microorganisms (GCM) 10K type strain sequencing project: providing services to taxonomists for standard genome sequencing and annotation.</title>
        <authorList>
            <consortium name="The Broad Institute Genomics Platform"/>
            <consortium name="The Broad Institute Genome Sequencing Center for Infectious Disease"/>
            <person name="Wu L."/>
            <person name="Ma J."/>
        </authorList>
    </citation>
    <scope>NUCLEOTIDE SEQUENCE [LARGE SCALE GENOMIC DNA]</scope>
    <source>
        <strain evidence="4">CCM 8937</strain>
    </source>
</reference>
<dbReference type="HAMAP" id="MF_01124">
    <property type="entry name" value="MecA"/>
    <property type="match status" value="1"/>
</dbReference>